<dbReference type="AlphaFoldDB" id="A0A4Y7T6K8"/>
<feature type="compositionally biased region" description="Basic residues" evidence="1">
    <location>
        <begin position="152"/>
        <end position="168"/>
    </location>
</feature>
<comment type="caution">
    <text evidence="2">The sequence shown here is derived from an EMBL/GenBank/DDBJ whole genome shotgun (WGS) entry which is preliminary data.</text>
</comment>
<evidence type="ECO:0000313" key="3">
    <source>
        <dbReference type="Proteomes" id="UP000298030"/>
    </source>
</evidence>
<name>A0A4Y7T6K8_COPMI</name>
<feature type="region of interest" description="Disordered" evidence="1">
    <location>
        <begin position="52"/>
        <end position="76"/>
    </location>
</feature>
<sequence length="180" mass="19439">MLILPSPLHSSVISFDSSSLPFAPAHSRKLIAAPNNVKTLVVKDACEARLRRHFPRPPPPSATSAPGPGRQPTSPRMVARSPPLIYYIFIIASSNIIYGVDLIFMPPASRSPPKSMPQVTDNSKESSNTTSQAWSVTSSPSASSPPPNKPLVKPRIKNRVHQALRHLKSVTSSPPQASRV</sequence>
<protein>
    <submittedName>
        <fullName evidence="2">Uncharacterized protein</fullName>
    </submittedName>
</protein>
<evidence type="ECO:0000256" key="1">
    <source>
        <dbReference type="SAM" id="MobiDB-lite"/>
    </source>
</evidence>
<feature type="region of interest" description="Disordered" evidence="1">
    <location>
        <begin position="110"/>
        <end position="180"/>
    </location>
</feature>
<feature type="compositionally biased region" description="Polar residues" evidence="1">
    <location>
        <begin position="169"/>
        <end position="180"/>
    </location>
</feature>
<reference evidence="2 3" key="1">
    <citation type="journal article" date="2019" name="Nat. Ecol. Evol.">
        <title>Megaphylogeny resolves global patterns of mushroom evolution.</title>
        <authorList>
            <person name="Varga T."/>
            <person name="Krizsan K."/>
            <person name="Foldi C."/>
            <person name="Dima B."/>
            <person name="Sanchez-Garcia M."/>
            <person name="Sanchez-Ramirez S."/>
            <person name="Szollosi G.J."/>
            <person name="Szarkandi J.G."/>
            <person name="Papp V."/>
            <person name="Albert L."/>
            <person name="Andreopoulos W."/>
            <person name="Angelini C."/>
            <person name="Antonin V."/>
            <person name="Barry K.W."/>
            <person name="Bougher N.L."/>
            <person name="Buchanan P."/>
            <person name="Buyck B."/>
            <person name="Bense V."/>
            <person name="Catcheside P."/>
            <person name="Chovatia M."/>
            <person name="Cooper J."/>
            <person name="Damon W."/>
            <person name="Desjardin D."/>
            <person name="Finy P."/>
            <person name="Geml J."/>
            <person name="Haridas S."/>
            <person name="Hughes K."/>
            <person name="Justo A."/>
            <person name="Karasinski D."/>
            <person name="Kautmanova I."/>
            <person name="Kiss B."/>
            <person name="Kocsube S."/>
            <person name="Kotiranta H."/>
            <person name="LaButti K.M."/>
            <person name="Lechner B.E."/>
            <person name="Liimatainen K."/>
            <person name="Lipzen A."/>
            <person name="Lukacs Z."/>
            <person name="Mihaltcheva S."/>
            <person name="Morgado L.N."/>
            <person name="Niskanen T."/>
            <person name="Noordeloos M.E."/>
            <person name="Ohm R.A."/>
            <person name="Ortiz-Santana B."/>
            <person name="Ovrebo C."/>
            <person name="Racz N."/>
            <person name="Riley R."/>
            <person name="Savchenko A."/>
            <person name="Shiryaev A."/>
            <person name="Soop K."/>
            <person name="Spirin V."/>
            <person name="Szebenyi C."/>
            <person name="Tomsovsky M."/>
            <person name="Tulloss R.E."/>
            <person name="Uehling J."/>
            <person name="Grigoriev I.V."/>
            <person name="Vagvolgyi C."/>
            <person name="Papp T."/>
            <person name="Martin F.M."/>
            <person name="Miettinen O."/>
            <person name="Hibbett D.S."/>
            <person name="Nagy L.G."/>
        </authorList>
    </citation>
    <scope>NUCLEOTIDE SEQUENCE [LARGE SCALE GENOMIC DNA]</scope>
    <source>
        <strain evidence="2 3">FP101781</strain>
    </source>
</reference>
<keyword evidence="3" id="KW-1185">Reference proteome</keyword>
<proteinExistence type="predicted"/>
<gene>
    <name evidence="2" type="ORF">FA13DRAFT_1815353</name>
</gene>
<feature type="compositionally biased region" description="Polar residues" evidence="1">
    <location>
        <begin position="117"/>
        <end position="137"/>
    </location>
</feature>
<dbReference type="EMBL" id="QPFP01000028">
    <property type="protein sequence ID" value="TEB29199.1"/>
    <property type="molecule type" value="Genomic_DNA"/>
</dbReference>
<organism evidence="2 3">
    <name type="scientific">Coprinellus micaceus</name>
    <name type="common">Glistening ink-cap mushroom</name>
    <name type="synonym">Coprinus micaceus</name>
    <dbReference type="NCBI Taxonomy" id="71717"/>
    <lineage>
        <taxon>Eukaryota</taxon>
        <taxon>Fungi</taxon>
        <taxon>Dikarya</taxon>
        <taxon>Basidiomycota</taxon>
        <taxon>Agaricomycotina</taxon>
        <taxon>Agaricomycetes</taxon>
        <taxon>Agaricomycetidae</taxon>
        <taxon>Agaricales</taxon>
        <taxon>Agaricineae</taxon>
        <taxon>Psathyrellaceae</taxon>
        <taxon>Coprinellus</taxon>
    </lineage>
</organism>
<dbReference type="Proteomes" id="UP000298030">
    <property type="component" value="Unassembled WGS sequence"/>
</dbReference>
<accession>A0A4Y7T6K8</accession>
<evidence type="ECO:0000313" key="2">
    <source>
        <dbReference type="EMBL" id="TEB29199.1"/>
    </source>
</evidence>